<dbReference type="Proteomes" id="UP001431209">
    <property type="component" value="Unassembled WGS sequence"/>
</dbReference>
<dbReference type="GO" id="GO:0004674">
    <property type="term" value="F:protein serine/threonine kinase activity"/>
    <property type="evidence" value="ECO:0007669"/>
    <property type="project" value="UniProtKB-KW"/>
</dbReference>
<dbReference type="EMBL" id="JAOPGA020001485">
    <property type="protein sequence ID" value="KAL0488881.1"/>
    <property type="molecule type" value="Genomic_DNA"/>
</dbReference>
<proteinExistence type="predicted"/>
<organism evidence="11 12">
    <name type="scientific">Acrasis kona</name>
    <dbReference type="NCBI Taxonomy" id="1008807"/>
    <lineage>
        <taxon>Eukaryota</taxon>
        <taxon>Discoba</taxon>
        <taxon>Heterolobosea</taxon>
        <taxon>Tetramitia</taxon>
        <taxon>Eutetramitia</taxon>
        <taxon>Acrasidae</taxon>
        <taxon>Acrasis</taxon>
    </lineage>
</organism>
<sequence>MSGKQIFNSVLKKASKVYDQGRDLASSTARQLEQKFNDFQLDDNDNNHEGTRTHSNSSGISVDVPKSVEINGERYRVLKLLDEGGFSYVFIVRNSAGEEFALKKLLIQEEEAYRNAMREIKFMKLLTGHENIVSIIGDKVLQSGGGKREVYILMELADDSLINVIQRKAEARSHLKEELILNIFLSVCKAVAHMHCQDPPILHRDLKIENVLIKNGKYKLCDFGSATTKMYNLANKQEKFAAEEDIQKNTTMAYRSPEMADLYCGKIISEKSDVWALGCVLYKMCYFVGPFEDAGNLQIINGKYTIPDSPRYSNKITSLLRSIFVINPDARPTVFDVIDQVSQHLNIQNNVSAPKVKPKIPPKPTRPITQQSPPVNNNQNRTSQPKAAGLFDMIDWYGGDSQPTATTTTTTTTHQQQQQHVHSNNTSGFEDDEWNADFSEFESHASAAPTFAPNHSFNQQPATKRDSITSLSSSKSRDSLGSVGGANSLHSSPAKNNVVSATSNQSNNLFSQLDWIDESTSVSNINTSPKPTNKNLRPQFHHRRSHSENVSPISPVNQSHVQPMDSFKRQKSPVRLESPPSHRVNSFDLDSLSISTIKSAPSSHVTTPVDPMLSHHLSGGDLLQMEVEQKKRIDVNQLFSGAYHQQQQQQQQQHYYGGANVGMGGNHGGFNAPQTSHMNYYVNQQNAPASSHLNRK</sequence>
<dbReference type="PROSITE" id="PS00108">
    <property type="entry name" value="PROTEIN_KINASE_ST"/>
    <property type="match status" value="1"/>
</dbReference>
<feature type="compositionally biased region" description="Polar residues" evidence="9">
    <location>
        <begin position="370"/>
        <end position="385"/>
    </location>
</feature>
<protein>
    <recommendedName>
        <fullName evidence="1">non-specific serine/threonine protein kinase</fullName>
        <ecNumber evidence="1">2.7.11.1</ecNumber>
    </recommendedName>
</protein>
<dbReference type="SMART" id="SM00220">
    <property type="entry name" value="S_TKc"/>
    <property type="match status" value="1"/>
</dbReference>
<feature type="region of interest" description="Disordered" evidence="9">
    <location>
        <begin position="449"/>
        <end position="500"/>
    </location>
</feature>
<evidence type="ECO:0000256" key="3">
    <source>
        <dbReference type="ARBA" id="ARBA00022679"/>
    </source>
</evidence>
<evidence type="ECO:0000256" key="6">
    <source>
        <dbReference type="ARBA" id="ARBA00022840"/>
    </source>
</evidence>
<evidence type="ECO:0000256" key="7">
    <source>
        <dbReference type="ARBA" id="ARBA00047899"/>
    </source>
</evidence>
<reference evidence="11 12" key="1">
    <citation type="submission" date="2024-03" db="EMBL/GenBank/DDBJ databases">
        <title>The Acrasis kona genome and developmental transcriptomes reveal deep origins of eukaryotic multicellular pathways.</title>
        <authorList>
            <person name="Sheikh S."/>
            <person name="Fu C.-J."/>
            <person name="Brown M.W."/>
            <person name="Baldauf S.L."/>
        </authorList>
    </citation>
    <scope>NUCLEOTIDE SEQUENCE [LARGE SCALE GENOMIC DNA]</scope>
    <source>
        <strain evidence="11 12">ATCC MYA-3509</strain>
    </source>
</reference>
<comment type="catalytic activity">
    <reaction evidence="7">
        <text>L-threonyl-[protein] + ATP = O-phospho-L-threonyl-[protein] + ADP + H(+)</text>
        <dbReference type="Rhea" id="RHEA:46608"/>
        <dbReference type="Rhea" id="RHEA-COMP:11060"/>
        <dbReference type="Rhea" id="RHEA-COMP:11605"/>
        <dbReference type="ChEBI" id="CHEBI:15378"/>
        <dbReference type="ChEBI" id="CHEBI:30013"/>
        <dbReference type="ChEBI" id="CHEBI:30616"/>
        <dbReference type="ChEBI" id="CHEBI:61977"/>
        <dbReference type="ChEBI" id="CHEBI:456216"/>
        <dbReference type="EC" id="2.7.11.1"/>
    </reaction>
</comment>
<feature type="region of interest" description="Disordered" evidence="9">
    <location>
        <begin position="349"/>
        <end position="432"/>
    </location>
</feature>
<evidence type="ECO:0000256" key="8">
    <source>
        <dbReference type="ARBA" id="ARBA00048679"/>
    </source>
</evidence>
<feature type="compositionally biased region" description="Low complexity" evidence="9">
    <location>
        <begin position="406"/>
        <end position="420"/>
    </location>
</feature>
<feature type="compositionally biased region" description="Polar residues" evidence="9">
    <location>
        <begin position="521"/>
        <end position="536"/>
    </location>
</feature>
<feature type="compositionally biased region" description="Polar residues" evidence="9">
    <location>
        <begin position="548"/>
        <end position="561"/>
    </location>
</feature>
<keyword evidence="5 11" id="KW-0418">Kinase</keyword>
<dbReference type="AlphaFoldDB" id="A0AAW2ZIB4"/>
<keyword evidence="3" id="KW-0808">Transferase</keyword>
<feature type="compositionally biased region" description="Polar residues" evidence="9">
    <location>
        <begin position="453"/>
        <end position="462"/>
    </location>
</feature>
<comment type="catalytic activity">
    <reaction evidence="8">
        <text>L-seryl-[protein] + ATP = O-phospho-L-seryl-[protein] + ADP + H(+)</text>
        <dbReference type="Rhea" id="RHEA:17989"/>
        <dbReference type="Rhea" id="RHEA-COMP:9863"/>
        <dbReference type="Rhea" id="RHEA-COMP:11604"/>
        <dbReference type="ChEBI" id="CHEBI:15378"/>
        <dbReference type="ChEBI" id="CHEBI:29999"/>
        <dbReference type="ChEBI" id="CHEBI:30616"/>
        <dbReference type="ChEBI" id="CHEBI:83421"/>
        <dbReference type="ChEBI" id="CHEBI:456216"/>
        <dbReference type="EC" id="2.7.11.1"/>
    </reaction>
</comment>
<evidence type="ECO:0000313" key="11">
    <source>
        <dbReference type="EMBL" id="KAL0488881.1"/>
    </source>
</evidence>
<dbReference type="PANTHER" id="PTHR22967">
    <property type="entry name" value="SERINE/THREONINE PROTEIN KINASE"/>
    <property type="match status" value="1"/>
</dbReference>
<name>A0AAW2ZIB4_9EUKA</name>
<keyword evidence="2" id="KW-0723">Serine/threonine-protein kinase</keyword>
<keyword evidence="6" id="KW-0067">ATP-binding</keyword>
<evidence type="ECO:0000313" key="12">
    <source>
        <dbReference type="Proteomes" id="UP001431209"/>
    </source>
</evidence>
<dbReference type="PROSITE" id="PS50011">
    <property type="entry name" value="PROTEIN_KINASE_DOM"/>
    <property type="match status" value="1"/>
</dbReference>
<evidence type="ECO:0000259" key="10">
    <source>
        <dbReference type="PROSITE" id="PS50011"/>
    </source>
</evidence>
<dbReference type="Gene3D" id="1.10.510.10">
    <property type="entry name" value="Transferase(Phosphotransferase) domain 1"/>
    <property type="match status" value="1"/>
</dbReference>
<dbReference type="PANTHER" id="PTHR22967:SF57">
    <property type="entry name" value="AUXILIN, ISOFORM A-RELATED"/>
    <property type="match status" value="1"/>
</dbReference>
<gene>
    <name evidence="11" type="ORF">AKO1_013535</name>
</gene>
<dbReference type="InterPro" id="IPR000719">
    <property type="entry name" value="Prot_kinase_dom"/>
</dbReference>
<feature type="region of interest" description="Disordered" evidence="9">
    <location>
        <begin position="38"/>
        <end position="60"/>
    </location>
</feature>
<dbReference type="GO" id="GO:0005737">
    <property type="term" value="C:cytoplasm"/>
    <property type="evidence" value="ECO:0007669"/>
    <property type="project" value="TreeGrafter"/>
</dbReference>
<feature type="region of interest" description="Disordered" evidence="9">
    <location>
        <begin position="521"/>
        <end position="587"/>
    </location>
</feature>
<evidence type="ECO:0000256" key="4">
    <source>
        <dbReference type="ARBA" id="ARBA00022741"/>
    </source>
</evidence>
<keyword evidence="12" id="KW-1185">Reference proteome</keyword>
<keyword evidence="4" id="KW-0547">Nucleotide-binding</keyword>
<dbReference type="Pfam" id="PF00069">
    <property type="entry name" value="Pkinase"/>
    <property type="match status" value="1"/>
</dbReference>
<evidence type="ECO:0000256" key="1">
    <source>
        <dbReference type="ARBA" id="ARBA00012513"/>
    </source>
</evidence>
<comment type="caution">
    <text evidence="11">The sequence shown here is derived from an EMBL/GenBank/DDBJ whole genome shotgun (WGS) entry which is preliminary data.</text>
</comment>
<evidence type="ECO:0000256" key="5">
    <source>
        <dbReference type="ARBA" id="ARBA00022777"/>
    </source>
</evidence>
<accession>A0AAW2ZIB4</accession>
<feature type="domain" description="Protein kinase" evidence="10">
    <location>
        <begin position="75"/>
        <end position="347"/>
    </location>
</feature>
<dbReference type="SUPFAM" id="SSF56112">
    <property type="entry name" value="Protein kinase-like (PK-like)"/>
    <property type="match status" value="1"/>
</dbReference>
<feature type="compositionally biased region" description="Polar residues" evidence="9">
    <location>
        <begin position="488"/>
        <end position="500"/>
    </location>
</feature>
<dbReference type="InterPro" id="IPR011009">
    <property type="entry name" value="Kinase-like_dom_sf"/>
</dbReference>
<dbReference type="GO" id="GO:0005524">
    <property type="term" value="F:ATP binding"/>
    <property type="evidence" value="ECO:0007669"/>
    <property type="project" value="UniProtKB-KW"/>
</dbReference>
<evidence type="ECO:0000256" key="2">
    <source>
        <dbReference type="ARBA" id="ARBA00022527"/>
    </source>
</evidence>
<dbReference type="InterPro" id="IPR008271">
    <property type="entry name" value="Ser/Thr_kinase_AS"/>
</dbReference>
<evidence type="ECO:0000256" key="9">
    <source>
        <dbReference type="SAM" id="MobiDB-lite"/>
    </source>
</evidence>
<dbReference type="EC" id="2.7.11.1" evidence="1"/>